<evidence type="ECO:0000256" key="1">
    <source>
        <dbReference type="ARBA" id="ARBA00023054"/>
    </source>
</evidence>
<dbReference type="AlphaFoldDB" id="A0A1W0WQH3"/>
<evidence type="ECO:0000313" key="2">
    <source>
        <dbReference type="EMBL" id="OQV17456.1"/>
    </source>
</evidence>
<dbReference type="Pfam" id="PF10186">
    <property type="entry name" value="ATG14"/>
    <property type="match status" value="1"/>
</dbReference>
<dbReference type="GO" id="GO:0097629">
    <property type="term" value="C:extrinsic component of omegasome membrane"/>
    <property type="evidence" value="ECO:0007669"/>
    <property type="project" value="TreeGrafter"/>
</dbReference>
<dbReference type="GO" id="GO:0035014">
    <property type="term" value="F:phosphatidylinositol 3-kinase regulator activity"/>
    <property type="evidence" value="ECO:0007669"/>
    <property type="project" value="TreeGrafter"/>
</dbReference>
<dbReference type="GO" id="GO:0005776">
    <property type="term" value="C:autophagosome"/>
    <property type="evidence" value="ECO:0007669"/>
    <property type="project" value="TreeGrafter"/>
</dbReference>
<proteinExistence type="predicted"/>
<protein>
    <submittedName>
        <fullName evidence="2">Beclin 1-associated autophagy-related key regulator</fullName>
    </submittedName>
</protein>
<dbReference type="GO" id="GO:0000423">
    <property type="term" value="P:mitophagy"/>
    <property type="evidence" value="ECO:0007669"/>
    <property type="project" value="TreeGrafter"/>
</dbReference>
<dbReference type="PANTHER" id="PTHR13664">
    <property type="entry name" value="BECLIN 1-ASSOCIATED AUTOPHAGY-RELATED KEY REGULATOR"/>
    <property type="match status" value="1"/>
</dbReference>
<gene>
    <name evidence="2" type="ORF">BV898_08390</name>
</gene>
<organism evidence="2 3">
    <name type="scientific">Hypsibius exemplaris</name>
    <name type="common">Freshwater tardigrade</name>
    <dbReference type="NCBI Taxonomy" id="2072580"/>
    <lineage>
        <taxon>Eukaryota</taxon>
        <taxon>Metazoa</taxon>
        <taxon>Ecdysozoa</taxon>
        <taxon>Tardigrada</taxon>
        <taxon>Eutardigrada</taxon>
        <taxon>Parachela</taxon>
        <taxon>Hypsibioidea</taxon>
        <taxon>Hypsibiidae</taxon>
        <taxon>Hypsibius</taxon>
    </lineage>
</organism>
<dbReference type="EMBL" id="MTYJ01000060">
    <property type="protein sequence ID" value="OQV17456.1"/>
    <property type="molecule type" value="Genomic_DNA"/>
</dbReference>
<dbReference type="GO" id="GO:0016240">
    <property type="term" value="P:autophagosome membrane docking"/>
    <property type="evidence" value="ECO:0007669"/>
    <property type="project" value="TreeGrafter"/>
</dbReference>
<dbReference type="GO" id="GO:0097632">
    <property type="term" value="C:extrinsic component of phagophore assembly site membrane"/>
    <property type="evidence" value="ECO:0007669"/>
    <property type="project" value="TreeGrafter"/>
</dbReference>
<keyword evidence="3" id="KW-1185">Reference proteome</keyword>
<dbReference type="PANTHER" id="PTHR13664:SF0">
    <property type="entry name" value="BECLIN 1-ASSOCIATED AUTOPHAGY-RELATED KEY REGULATOR"/>
    <property type="match status" value="1"/>
</dbReference>
<dbReference type="Proteomes" id="UP000192578">
    <property type="component" value="Unassembled WGS sequence"/>
</dbReference>
<dbReference type="GO" id="GO:0035032">
    <property type="term" value="C:phosphatidylinositol 3-kinase complex, class III"/>
    <property type="evidence" value="ECO:0007669"/>
    <property type="project" value="TreeGrafter"/>
</dbReference>
<dbReference type="GO" id="GO:0000045">
    <property type="term" value="P:autophagosome assembly"/>
    <property type="evidence" value="ECO:0007669"/>
    <property type="project" value="TreeGrafter"/>
</dbReference>
<dbReference type="InterPro" id="IPR018791">
    <property type="entry name" value="UV_resistance/autophagy_Atg14"/>
</dbReference>
<dbReference type="GO" id="GO:0009267">
    <property type="term" value="P:cellular response to starvation"/>
    <property type="evidence" value="ECO:0007669"/>
    <property type="project" value="TreeGrafter"/>
</dbReference>
<keyword evidence="1" id="KW-0175">Coiled coil</keyword>
<comment type="caution">
    <text evidence="2">The sequence shown here is derived from an EMBL/GenBank/DDBJ whole genome shotgun (WGS) entry which is preliminary data.</text>
</comment>
<accession>A0A1W0WQH3</accession>
<dbReference type="OrthoDB" id="16772at2759"/>
<dbReference type="GO" id="GO:0043495">
    <property type="term" value="F:protein-membrane adaptor activity"/>
    <property type="evidence" value="ECO:0007669"/>
    <property type="project" value="TreeGrafter"/>
</dbReference>
<sequence>MAVQVEPRSADITEELVAEALAELAGAHSVDASWICRSCASKATDFFCSDCVMNGNFTCSNVLSTGPRFSDLRLALLETNQKRLILGNDLLDLSQDLHATEDVARLIARKKWTTNCLKERLNALRTSNKAQNDAVNVTQEEVDSHTRRFQVLQQNFTKLKKDLFAQRELLNARRRDAHLMEIHIIKRRQSAIKQVTKDIFPLIELDVNLLPCRTNTGGGALAAEYCRVLEPILPLNGNYSAYHNYASQRREVPSEVNVRNPLYEVPAGLGMTAQLLHVLIQILDFQMPDLVEFGLFLAGDLDESSFQKAVYQLNWNILTLSSSQGLRVEDLPLKETLGNLLKLMKWKQLGRTGPYDLSNVLVFTEDEPSTHTSLQEAANDEQHPVLDVETLELDVGDDTDWESIPAASSSVLPSVNPQDQLTRSTFGQAVSGITAMFRSTMTSPENLDPKRPPKWGN</sequence>
<name>A0A1W0WQH3_HYPEX</name>
<reference evidence="3" key="1">
    <citation type="submission" date="2017-01" db="EMBL/GenBank/DDBJ databases">
        <title>Comparative genomics of anhydrobiosis in the tardigrade Hypsibius dujardini.</title>
        <authorList>
            <person name="Yoshida Y."/>
            <person name="Koutsovoulos G."/>
            <person name="Laetsch D."/>
            <person name="Stevens L."/>
            <person name="Kumar S."/>
            <person name="Horikawa D."/>
            <person name="Ishino K."/>
            <person name="Komine S."/>
            <person name="Tomita M."/>
            <person name="Blaxter M."/>
            <person name="Arakawa K."/>
        </authorList>
    </citation>
    <scope>NUCLEOTIDE SEQUENCE [LARGE SCALE GENOMIC DNA]</scope>
    <source>
        <strain evidence="3">Z151</strain>
    </source>
</reference>
<evidence type="ECO:0000313" key="3">
    <source>
        <dbReference type="Proteomes" id="UP000192578"/>
    </source>
</evidence>